<dbReference type="Proteomes" id="UP000000639">
    <property type="component" value="Chromosome"/>
</dbReference>
<dbReference type="RefSeq" id="WP_011771109.1">
    <property type="nucleotide sequence ID" value="NC_008709.1"/>
</dbReference>
<reference evidence="3 4" key="1">
    <citation type="submission" date="2007-01" db="EMBL/GenBank/DDBJ databases">
        <title>Complete sequence of Psychromonas ingrahamii 37.</title>
        <authorList>
            <consortium name="US DOE Joint Genome Institute"/>
            <person name="Copeland A."/>
            <person name="Lucas S."/>
            <person name="Lapidus A."/>
            <person name="Barry K."/>
            <person name="Detter J.C."/>
            <person name="Glavina del Rio T."/>
            <person name="Hammon N."/>
            <person name="Israni S."/>
            <person name="Dalin E."/>
            <person name="Tice H."/>
            <person name="Pitluck S."/>
            <person name="Thompson L.S."/>
            <person name="Brettin T."/>
            <person name="Bruce D."/>
            <person name="Han C."/>
            <person name="Tapia R."/>
            <person name="Schmutz J."/>
            <person name="Larimer F."/>
            <person name="Land M."/>
            <person name="Hauser L."/>
            <person name="Kyrpides N."/>
            <person name="Ivanova N."/>
            <person name="Staley J."/>
            <person name="Richardson P."/>
        </authorList>
    </citation>
    <scope>NUCLEOTIDE SEQUENCE [LARGE SCALE GENOMIC DNA]</scope>
    <source>
        <strain evidence="3 4">37</strain>
    </source>
</reference>
<protein>
    <submittedName>
        <fullName evidence="3">RTX toxin-like protein</fullName>
    </submittedName>
</protein>
<dbReference type="NCBIfam" id="NF033510">
    <property type="entry name" value="Ca_tandemer"/>
    <property type="match status" value="4"/>
</dbReference>
<evidence type="ECO:0000313" key="4">
    <source>
        <dbReference type="Proteomes" id="UP000000639"/>
    </source>
</evidence>
<dbReference type="STRING" id="357804.Ping_2849"/>
<dbReference type="Gene3D" id="2.60.40.10">
    <property type="entry name" value="Immunoglobulins"/>
    <property type="match status" value="4"/>
</dbReference>
<evidence type="ECO:0000259" key="1">
    <source>
        <dbReference type="Pfam" id="PF17936"/>
    </source>
</evidence>
<feature type="domain" description="Bacterial Ig-like" evidence="2">
    <location>
        <begin position="673"/>
        <end position="766"/>
    </location>
</feature>
<proteinExistence type="predicted"/>
<name>A1SYJ0_PSYIN</name>
<dbReference type="Pfam" id="PF17936">
    <property type="entry name" value="Big_6"/>
    <property type="match status" value="1"/>
</dbReference>
<organism evidence="3 4">
    <name type="scientific">Psychromonas ingrahamii (strain DSM 17664 / CCUG 51855 / 37)</name>
    <dbReference type="NCBI Taxonomy" id="357804"/>
    <lineage>
        <taxon>Bacteria</taxon>
        <taxon>Pseudomonadati</taxon>
        <taxon>Pseudomonadota</taxon>
        <taxon>Gammaproteobacteria</taxon>
        <taxon>Alteromonadales</taxon>
        <taxon>Psychromonadaceae</taxon>
        <taxon>Psychromonas</taxon>
    </lineage>
</organism>
<dbReference type="Pfam" id="PF19078">
    <property type="entry name" value="Big_12"/>
    <property type="match status" value="2"/>
</dbReference>
<evidence type="ECO:0000259" key="2">
    <source>
        <dbReference type="Pfam" id="PF19078"/>
    </source>
</evidence>
<dbReference type="HOGENOM" id="CLU_284387_0_0_6"/>
<accession>A1SYJ0</accession>
<keyword evidence="4" id="KW-1185">Reference proteome</keyword>
<dbReference type="OrthoDB" id="6272617at2"/>
<sequence length="1092" mass="109935">MNKLTLIVALPDGKQRTLALSELQTLTALNGAVYTLIEQDTQQVPEGLVLKRKVDALYIEVEGKSVANIEDFYSAGMNATFSADGTLTPGDGMAVSSSDVLDGSLVNDSGEATVVWVAQESGLSPLVWTGGILAGGAIGAVALSGGGGGETAAPKDSSADVVVVNAITDDNIVNSSESTEGFNITGSGEVGATVNLTFASAITLASGNSAIVDDAGNWTIAVTAADITAMGEGAESVTATQTDLAGNSSNASLAKEFTIDTITPTASALSVNDDQGAPVDPDTSTNSAELILSGTNEEGSSVNVYNGSTLLGAATISGTTWSYSVSVADDAYLFNTQETDAAGNESAATDNFAVTGDITPPATPPTVTVLATSDTTPVITGSATLAAGESLSVTVNGATYNNVTVVDNAWSIDTGTVADSGALATLMDGNSYNVVATVSDAVGNTTSDNSTNELSIDTTAPTTVPTVTTLITSDLTPVITGTATLAEFESLSVTVNGATYNTVTVVDNTWSIDTETETADIGALATLVDGSSYNVVATVSDAAGNTTSDDPTTPELSIDTALPNVTITNPGTPEIATGAVTYKFTFSEPVNGFAVNDVTVTGGSKAGSLTPEGTGTGPAGDLFSTYTLVVTPDDGSPADGSTTDITVNVDAAVAQDGSGNNNIAADKSVQAVDTAVPTVVITYSPAETATGDVTYNFTFSEAVAGFAVGDIVVSGGSPGSFTGADSFYTLVVTPDANSIADIKVNVSADVATDVAGNNNTAADQSVQSVDTQVPTTTFTGAVYNEANDTLVLTGTNIHTLLSGAEDLTTDLKGNLDWSKLQWDIDNDNTDNILFSENEIATAVATDDLTLTITLKTGKAAALEGNTNLLLSGGIDNLEITAGFAKDAAGNVATTDNYDGGMADASVVVFDLVNSVSSSHSGRTFDAGVDYTVYILVDSAPLNDLAISEMWSGAGDGTPDGAGGGTGIDGLGAGDQIIIVGKNGLIDLNGTSKQGNLTNSMMAATTNNVALKGPKITLTPGGTTYQQGINLGSKGGIQETTKWSQSASNKGNRSTLVDLWNGTAGNMAGSATANNHYLQTMPSGVLTSQGLAP</sequence>
<dbReference type="eggNOG" id="COG2911">
    <property type="taxonomic scope" value="Bacteria"/>
</dbReference>
<dbReference type="EMBL" id="CP000510">
    <property type="protein sequence ID" value="ABM04555.1"/>
    <property type="molecule type" value="Genomic_DNA"/>
</dbReference>
<gene>
    <name evidence="3" type="ordered locus">Ping_2849</name>
</gene>
<dbReference type="InterPro" id="IPR013783">
    <property type="entry name" value="Ig-like_fold"/>
</dbReference>
<dbReference type="AlphaFoldDB" id="A1SYJ0"/>
<dbReference type="InterPro" id="IPR041498">
    <property type="entry name" value="Big_6"/>
</dbReference>
<dbReference type="InterPro" id="IPR044048">
    <property type="entry name" value="Big_12"/>
</dbReference>
<feature type="domain" description="Bacterial Ig-like" evidence="2">
    <location>
        <begin position="559"/>
        <end position="669"/>
    </location>
</feature>
<dbReference type="KEGG" id="pin:Ping_2849"/>
<evidence type="ECO:0000313" key="3">
    <source>
        <dbReference type="EMBL" id="ABM04555.1"/>
    </source>
</evidence>
<feature type="domain" description="Bacterial Ig" evidence="1">
    <location>
        <begin position="178"/>
        <end position="252"/>
    </location>
</feature>